<sequence>MILPTSNIMIQSFTATADKDVVFAKVQQFIDEQGFTVVSKDHSRPWGGFFVLEESEAPKFISTFFPHLSLEDFAGYEKLSPKILVVAPNKRLSWQYHHRRAEIWKVIGGNAGIVISDTDEETPLRQLPIGTVVELQKGERHRLVGVDEWGFVAEIWKHTDAANPSDEDDIVRVQDDFGR</sequence>
<reference evidence="3" key="1">
    <citation type="submission" date="2017-02" db="EMBL/GenBank/DDBJ databases">
        <authorList>
            <person name="Varghese N."/>
            <person name="Submissions S."/>
        </authorList>
    </citation>
    <scope>NUCLEOTIDE SEQUENCE [LARGE SCALE GENOMIC DNA]</scope>
    <source>
        <strain evidence="3">DSM 22270</strain>
    </source>
</reference>
<evidence type="ECO:0000259" key="1">
    <source>
        <dbReference type="Pfam" id="PF01050"/>
    </source>
</evidence>
<keyword evidence="3" id="KW-1185">Reference proteome</keyword>
<protein>
    <submittedName>
        <fullName evidence="2">Mannose-6-phosphate isomerase, cupin superfamily</fullName>
    </submittedName>
</protein>
<evidence type="ECO:0000313" key="3">
    <source>
        <dbReference type="Proteomes" id="UP000190897"/>
    </source>
</evidence>
<dbReference type="InterPro" id="IPR011051">
    <property type="entry name" value="RmlC_Cupin_sf"/>
</dbReference>
<dbReference type="InterPro" id="IPR014710">
    <property type="entry name" value="RmlC-like_jellyroll"/>
</dbReference>
<proteinExistence type="predicted"/>
<feature type="domain" description="Mannose-6-phosphate isomerase type II C-terminal" evidence="1">
    <location>
        <begin position="78"/>
        <end position="175"/>
    </location>
</feature>
<dbReference type="InterPro" id="IPR001538">
    <property type="entry name" value="Man6P_isomerase-2_C"/>
</dbReference>
<dbReference type="Gene3D" id="2.60.120.10">
    <property type="entry name" value="Jelly Rolls"/>
    <property type="match status" value="1"/>
</dbReference>
<dbReference type="AlphaFoldDB" id="A0A1T5HB49"/>
<dbReference type="Proteomes" id="UP000190897">
    <property type="component" value="Unassembled WGS sequence"/>
</dbReference>
<gene>
    <name evidence="2" type="ORF">SAMN05660293_05188</name>
</gene>
<dbReference type="GO" id="GO:0005976">
    <property type="term" value="P:polysaccharide metabolic process"/>
    <property type="evidence" value="ECO:0007669"/>
    <property type="project" value="InterPro"/>
</dbReference>
<dbReference type="GO" id="GO:0016853">
    <property type="term" value="F:isomerase activity"/>
    <property type="evidence" value="ECO:0007669"/>
    <property type="project" value="UniProtKB-KW"/>
</dbReference>
<evidence type="ECO:0000313" key="2">
    <source>
        <dbReference type="EMBL" id="SKC17761.1"/>
    </source>
</evidence>
<name>A0A1T5HB49_9BACT</name>
<accession>A0A1T5HB49</accession>
<keyword evidence="2" id="KW-0413">Isomerase</keyword>
<dbReference type="Pfam" id="PF01050">
    <property type="entry name" value="MannoseP_isomer"/>
    <property type="match status" value="1"/>
</dbReference>
<organism evidence="2 3">
    <name type="scientific">Dyadobacter psychrophilus</name>
    <dbReference type="NCBI Taxonomy" id="651661"/>
    <lineage>
        <taxon>Bacteria</taxon>
        <taxon>Pseudomonadati</taxon>
        <taxon>Bacteroidota</taxon>
        <taxon>Cytophagia</taxon>
        <taxon>Cytophagales</taxon>
        <taxon>Spirosomataceae</taxon>
        <taxon>Dyadobacter</taxon>
    </lineage>
</organism>
<dbReference type="SUPFAM" id="SSF51182">
    <property type="entry name" value="RmlC-like cupins"/>
    <property type="match status" value="1"/>
</dbReference>
<dbReference type="GO" id="GO:0016779">
    <property type="term" value="F:nucleotidyltransferase activity"/>
    <property type="evidence" value="ECO:0007669"/>
    <property type="project" value="InterPro"/>
</dbReference>
<dbReference type="EMBL" id="FUZA01000010">
    <property type="protein sequence ID" value="SKC17761.1"/>
    <property type="molecule type" value="Genomic_DNA"/>
</dbReference>
<dbReference type="STRING" id="651661.SAMN05660293_05188"/>